<evidence type="ECO:0000313" key="3">
    <source>
        <dbReference type="Proteomes" id="UP000325577"/>
    </source>
</evidence>
<organism evidence="2 3">
    <name type="scientific">Nyssa sinensis</name>
    <dbReference type="NCBI Taxonomy" id="561372"/>
    <lineage>
        <taxon>Eukaryota</taxon>
        <taxon>Viridiplantae</taxon>
        <taxon>Streptophyta</taxon>
        <taxon>Embryophyta</taxon>
        <taxon>Tracheophyta</taxon>
        <taxon>Spermatophyta</taxon>
        <taxon>Magnoliopsida</taxon>
        <taxon>eudicotyledons</taxon>
        <taxon>Gunneridae</taxon>
        <taxon>Pentapetalae</taxon>
        <taxon>asterids</taxon>
        <taxon>Cornales</taxon>
        <taxon>Nyssaceae</taxon>
        <taxon>Nyssa</taxon>
    </lineage>
</organism>
<dbReference type="EMBL" id="CM018044">
    <property type="protein sequence ID" value="KAA8529802.1"/>
    <property type="molecule type" value="Genomic_DNA"/>
</dbReference>
<name>A0A5J5AIX2_9ASTE</name>
<evidence type="ECO:0000313" key="2">
    <source>
        <dbReference type="EMBL" id="KAA8529802.1"/>
    </source>
</evidence>
<accession>A0A5J5AIX2</accession>
<dbReference type="AlphaFoldDB" id="A0A5J5AIX2"/>
<gene>
    <name evidence="2" type="ORF">F0562_034341</name>
</gene>
<dbReference type="Proteomes" id="UP000325577">
    <property type="component" value="Linkage Group LG20"/>
</dbReference>
<evidence type="ECO:0000256" key="1">
    <source>
        <dbReference type="SAM" id="MobiDB-lite"/>
    </source>
</evidence>
<sequence length="166" mass="18374">MTLKSLLVRLRSVLELPLGDVLELGLFRIPIGIPFGSCEYSPGYSPNKEGSPRVLLKRKIFGADGRMREVMVIVHPEVTPPSSTISIVDCFLGFVPHLTGVTKKHATQGSDDSKGKKISTKRVPQPSVAPRLPTRVVDHEPKSNPFTLLLDFTLVSLWPHVGNWHF</sequence>
<keyword evidence="3" id="KW-1185">Reference proteome</keyword>
<reference evidence="2 3" key="1">
    <citation type="submission" date="2019-09" db="EMBL/GenBank/DDBJ databases">
        <title>A chromosome-level genome assembly of the Chinese tupelo Nyssa sinensis.</title>
        <authorList>
            <person name="Yang X."/>
            <person name="Kang M."/>
            <person name="Yang Y."/>
            <person name="Xiong H."/>
            <person name="Wang M."/>
            <person name="Zhang Z."/>
            <person name="Wang Z."/>
            <person name="Wu H."/>
            <person name="Ma T."/>
            <person name="Liu J."/>
            <person name="Xi Z."/>
        </authorList>
    </citation>
    <scope>NUCLEOTIDE SEQUENCE [LARGE SCALE GENOMIC DNA]</scope>
    <source>
        <strain evidence="2">J267</strain>
        <tissue evidence="2">Leaf</tissue>
    </source>
</reference>
<protein>
    <submittedName>
        <fullName evidence="2">Uncharacterized protein</fullName>
    </submittedName>
</protein>
<proteinExistence type="predicted"/>
<feature type="region of interest" description="Disordered" evidence="1">
    <location>
        <begin position="103"/>
        <end position="131"/>
    </location>
</feature>